<keyword evidence="2" id="KW-1185">Reference proteome</keyword>
<dbReference type="EMBL" id="SMMG02000007">
    <property type="protein sequence ID" value="KAA3467828.1"/>
    <property type="molecule type" value="Genomic_DNA"/>
</dbReference>
<gene>
    <name evidence="1" type="ORF">EPI10_002808</name>
</gene>
<comment type="caution">
    <text evidence="1">The sequence shown here is derived from an EMBL/GenBank/DDBJ whole genome shotgun (WGS) entry which is preliminary data.</text>
</comment>
<dbReference type="GO" id="GO:0016301">
    <property type="term" value="F:kinase activity"/>
    <property type="evidence" value="ECO:0007669"/>
    <property type="project" value="UniProtKB-KW"/>
</dbReference>
<evidence type="ECO:0000313" key="2">
    <source>
        <dbReference type="Proteomes" id="UP000325315"/>
    </source>
</evidence>
<proteinExistence type="predicted"/>
<organism evidence="1 2">
    <name type="scientific">Gossypium australe</name>
    <dbReference type="NCBI Taxonomy" id="47621"/>
    <lineage>
        <taxon>Eukaryota</taxon>
        <taxon>Viridiplantae</taxon>
        <taxon>Streptophyta</taxon>
        <taxon>Embryophyta</taxon>
        <taxon>Tracheophyta</taxon>
        <taxon>Spermatophyta</taxon>
        <taxon>Magnoliopsida</taxon>
        <taxon>eudicotyledons</taxon>
        <taxon>Gunneridae</taxon>
        <taxon>Pentapetalae</taxon>
        <taxon>rosids</taxon>
        <taxon>malvids</taxon>
        <taxon>Malvales</taxon>
        <taxon>Malvaceae</taxon>
        <taxon>Malvoideae</taxon>
        <taxon>Gossypium</taxon>
    </lineage>
</organism>
<keyword evidence="1" id="KW-0675">Receptor</keyword>
<name>A0A5B6VFH3_9ROSI</name>
<keyword evidence="1" id="KW-0418">Kinase</keyword>
<dbReference type="Proteomes" id="UP000325315">
    <property type="component" value="Unassembled WGS sequence"/>
</dbReference>
<dbReference type="OrthoDB" id="998882at2759"/>
<reference evidence="2" key="1">
    <citation type="journal article" date="2019" name="Plant Biotechnol. J.">
        <title>Genome sequencing of the Australian wild diploid species Gossypium australe highlights disease resistance and delayed gland morphogenesis.</title>
        <authorList>
            <person name="Cai Y."/>
            <person name="Cai X."/>
            <person name="Wang Q."/>
            <person name="Wang P."/>
            <person name="Zhang Y."/>
            <person name="Cai C."/>
            <person name="Xu Y."/>
            <person name="Wang K."/>
            <person name="Zhou Z."/>
            <person name="Wang C."/>
            <person name="Geng S."/>
            <person name="Li B."/>
            <person name="Dong Q."/>
            <person name="Hou Y."/>
            <person name="Wang H."/>
            <person name="Ai P."/>
            <person name="Liu Z."/>
            <person name="Yi F."/>
            <person name="Sun M."/>
            <person name="An G."/>
            <person name="Cheng J."/>
            <person name="Zhang Y."/>
            <person name="Shi Q."/>
            <person name="Xie Y."/>
            <person name="Shi X."/>
            <person name="Chang Y."/>
            <person name="Huang F."/>
            <person name="Chen Y."/>
            <person name="Hong S."/>
            <person name="Mi L."/>
            <person name="Sun Q."/>
            <person name="Zhang L."/>
            <person name="Zhou B."/>
            <person name="Peng R."/>
            <person name="Zhang X."/>
            <person name="Liu F."/>
        </authorList>
    </citation>
    <scope>NUCLEOTIDE SEQUENCE [LARGE SCALE GENOMIC DNA]</scope>
    <source>
        <strain evidence="2">cv. PA1801</strain>
    </source>
</reference>
<evidence type="ECO:0000313" key="1">
    <source>
        <dbReference type="EMBL" id="KAA3467828.1"/>
    </source>
</evidence>
<dbReference type="AlphaFoldDB" id="A0A5B6VFH3"/>
<protein>
    <submittedName>
        <fullName evidence="1">LEAF RUST 10 DISEASE-RESISTANCE LOCUS RECEPTOR-LIKE PROTEIN KINASE-like 2.2</fullName>
    </submittedName>
</protein>
<keyword evidence="1" id="KW-0808">Transferase</keyword>
<accession>A0A5B6VFH3</accession>
<sequence length="86" mass="9704">MQVVGAGLDKDDCNSFPSFSVYDLPYLWEVLNCTNPIKSYLYFDATCCISKSNISSLPTFYSYFLNGYTIASDFHQFCIAEAEVPI</sequence>